<keyword evidence="1" id="KW-0812">Transmembrane</keyword>
<protein>
    <recommendedName>
        <fullName evidence="4">SdpI/YhfL family protein</fullName>
    </recommendedName>
</protein>
<sequence>MPNYSLILIVLACGVVAAGIALQLWGMVMVTRHAAGERISLLRPDPDAPMSVRAWLAGGTVVMGVGCSLLAGERVLPWWAIVGLYVALVFLTVVMPVLAHNRRVQSA</sequence>
<name>A0ABW3TTL2_9MICO</name>
<dbReference type="Proteomes" id="UP001597181">
    <property type="component" value="Unassembled WGS sequence"/>
</dbReference>
<feature type="transmembrane region" description="Helical" evidence="1">
    <location>
        <begin position="52"/>
        <end position="72"/>
    </location>
</feature>
<feature type="transmembrane region" description="Helical" evidence="1">
    <location>
        <begin position="6"/>
        <end position="31"/>
    </location>
</feature>
<feature type="transmembrane region" description="Helical" evidence="1">
    <location>
        <begin position="78"/>
        <end position="99"/>
    </location>
</feature>
<comment type="caution">
    <text evidence="2">The sequence shown here is derived from an EMBL/GenBank/DDBJ whole genome shotgun (WGS) entry which is preliminary data.</text>
</comment>
<accession>A0ABW3TTL2</accession>
<dbReference type="RefSeq" id="WP_343960754.1">
    <property type="nucleotide sequence ID" value="NZ_BAAAKZ010000009.1"/>
</dbReference>
<proteinExistence type="predicted"/>
<evidence type="ECO:0000313" key="3">
    <source>
        <dbReference type="Proteomes" id="UP001597181"/>
    </source>
</evidence>
<keyword evidence="3" id="KW-1185">Reference proteome</keyword>
<dbReference type="EMBL" id="JBHTLY010000007">
    <property type="protein sequence ID" value="MFD1202984.1"/>
    <property type="molecule type" value="Genomic_DNA"/>
</dbReference>
<evidence type="ECO:0000256" key="1">
    <source>
        <dbReference type="SAM" id="Phobius"/>
    </source>
</evidence>
<organism evidence="2 3">
    <name type="scientific">Leucobacter albus</name>
    <dbReference type="NCBI Taxonomy" id="272210"/>
    <lineage>
        <taxon>Bacteria</taxon>
        <taxon>Bacillati</taxon>
        <taxon>Actinomycetota</taxon>
        <taxon>Actinomycetes</taxon>
        <taxon>Micrococcales</taxon>
        <taxon>Microbacteriaceae</taxon>
        <taxon>Leucobacter</taxon>
    </lineage>
</organism>
<reference evidence="3" key="1">
    <citation type="journal article" date="2019" name="Int. J. Syst. Evol. Microbiol.">
        <title>The Global Catalogue of Microorganisms (GCM) 10K type strain sequencing project: providing services to taxonomists for standard genome sequencing and annotation.</title>
        <authorList>
            <consortium name="The Broad Institute Genomics Platform"/>
            <consortium name="The Broad Institute Genome Sequencing Center for Infectious Disease"/>
            <person name="Wu L."/>
            <person name="Ma J."/>
        </authorList>
    </citation>
    <scope>NUCLEOTIDE SEQUENCE [LARGE SCALE GENOMIC DNA]</scope>
    <source>
        <strain evidence="3">CCUG 50213</strain>
    </source>
</reference>
<gene>
    <name evidence="2" type="ORF">ACFQ3U_13870</name>
</gene>
<keyword evidence="1" id="KW-0472">Membrane</keyword>
<evidence type="ECO:0000313" key="2">
    <source>
        <dbReference type="EMBL" id="MFD1202984.1"/>
    </source>
</evidence>
<keyword evidence="1" id="KW-1133">Transmembrane helix</keyword>
<evidence type="ECO:0008006" key="4">
    <source>
        <dbReference type="Google" id="ProtNLM"/>
    </source>
</evidence>